<organism evidence="2">
    <name type="scientific">Variovorax paradoxus</name>
    <dbReference type="NCBI Taxonomy" id="34073"/>
    <lineage>
        <taxon>Bacteria</taxon>
        <taxon>Pseudomonadati</taxon>
        <taxon>Pseudomonadota</taxon>
        <taxon>Betaproteobacteria</taxon>
        <taxon>Burkholderiales</taxon>
        <taxon>Comamonadaceae</taxon>
        <taxon>Variovorax</taxon>
    </lineage>
</organism>
<dbReference type="InterPro" id="IPR006440">
    <property type="entry name" value="Doc"/>
</dbReference>
<dbReference type="GO" id="GO:0016301">
    <property type="term" value="F:kinase activity"/>
    <property type="evidence" value="ECO:0007669"/>
    <property type="project" value="InterPro"/>
</dbReference>
<name>A0A679JAQ4_VARPD</name>
<protein>
    <submittedName>
        <fullName evidence="2">Toxin Doc</fullName>
    </submittedName>
</protein>
<dbReference type="PIRSF" id="PIRSF018297">
    <property type="entry name" value="Doc"/>
    <property type="match status" value="1"/>
</dbReference>
<gene>
    <name evidence="2" type="primary">doc</name>
    <name evidence="2" type="ORF">VVAX_04644</name>
</gene>
<dbReference type="Pfam" id="PF02661">
    <property type="entry name" value="Fic"/>
    <property type="match status" value="1"/>
</dbReference>
<sequence length="134" mass="14481">MSAANQPWVWLSLEVMHLVHEEQLAEHGGPGGVRDEGMLASAMGRPQNRATYESPDAATLAASYAFGIARNHPFVDGNKRTAFVAMETFLALNGFDLLASDEACVMKTLGLAAGEIDEASFAQWIRHHLAPRSS</sequence>
<dbReference type="Gene3D" id="1.20.120.1870">
    <property type="entry name" value="Fic/DOC protein, Fido domain"/>
    <property type="match status" value="1"/>
</dbReference>
<proteinExistence type="predicted"/>
<dbReference type="RefSeq" id="WP_339092157.1">
    <property type="nucleotide sequence ID" value="NZ_LR743507.1"/>
</dbReference>
<dbReference type="NCBIfam" id="TIGR01550">
    <property type="entry name" value="DOC_P1"/>
    <property type="match status" value="1"/>
</dbReference>
<evidence type="ECO:0000313" key="2">
    <source>
        <dbReference type="EMBL" id="CAA2108130.1"/>
    </source>
</evidence>
<dbReference type="PANTHER" id="PTHR39426">
    <property type="entry name" value="HOMOLOGY TO DEATH-ON-CURING PROTEIN OF PHAGE P1"/>
    <property type="match status" value="1"/>
</dbReference>
<dbReference type="InterPro" id="IPR003812">
    <property type="entry name" value="Fido"/>
</dbReference>
<dbReference type="EMBL" id="LR743507">
    <property type="protein sequence ID" value="CAA2108130.1"/>
    <property type="molecule type" value="Genomic_DNA"/>
</dbReference>
<dbReference type="InterPro" id="IPR036597">
    <property type="entry name" value="Fido-like_dom_sf"/>
</dbReference>
<dbReference type="PROSITE" id="PS51459">
    <property type="entry name" value="FIDO"/>
    <property type="match status" value="1"/>
</dbReference>
<evidence type="ECO:0000259" key="1">
    <source>
        <dbReference type="PROSITE" id="PS51459"/>
    </source>
</evidence>
<dbReference type="SUPFAM" id="SSF140931">
    <property type="entry name" value="Fic-like"/>
    <property type="match status" value="1"/>
</dbReference>
<accession>A0A679JAQ4</accession>
<dbReference type="PANTHER" id="PTHR39426:SF1">
    <property type="entry name" value="HOMOLOGY TO DEATH-ON-CURING PROTEIN OF PHAGE P1"/>
    <property type="match status" value="1"/>
</dbReference>
<dbReference type="InterPro" id="IPR053737">
    <property type="entry name" value="Type_II_TA_Toxin"/>
</dbReference>
<dbReference type="AlphaFoldDB" id="A0A679JAQ4"/>
<feature type="domain" description="Fido" evidence="1">
    <location>
        <begin position="11"/>
        <end position="127"/>
    </location>
</feature>
<reference evidence="2" key="1">
    <citation type="submission" date="2019-12" db="EMBL/GenBank/DDBJ databases">
        <authorList>
            <person name="Cremers G."/>
        </authorList>
    </citation>
    <scope>NUCLEOTIDE SEQUENCE</scope>
    <source>
        <strain evidence="2">Vvax</strain>
    </source>
</reference>